<dbReference type="InterPro" id="IPR000595">
    <property type="entry name" value="cNMP-bd_dom"/>
</dbReference>
<feature type="domain" description="Cyclic nucleotide-binding" evidence="2">
    <location>
        <begin position="34"/>
        <end position="150"/>
    </location>
</feature>
<dbReference type="InterPro" id="IPR018490">
    <property type="entry name" value="cNMP-bd_dom_sf"/>
</dbReference>
<proteinExistence type="predicted"/>
<dbReference type="EMBL" id="LGRX02005967">
    <property type="protein sequence ID" value="KAK3277687.1"/>
    <property type="molecule type" value="Genomic_DNA"/>
</dbReference>
<dbReference type="GO" id="GO:0005829">
    <property type="term" value="C:cytosol"/>
    <property type="evidence" value="ECO:0007669"/>
    <property type="project" value="TreeGrafter"/>
</dbReference>
<dbReference type="SUPFAM" id="SSF51206">
    <property type="entry name" value="cAMP-binding domain-like"/>
    <property type="match status" value="2"/>
</dbReference>
<comment type="caution">
    <text evidence="3">The sequence shown here is derived from an EMBL/GenBank/DDBJ whole genome shotgun (WGS) entry which is preliminary data.</text>
</comment>
<dbReference type="InterPro" id="IPR014710">
    <property type="entry name" value="RmlC-like_jellyroll"/>
</dbReference>
<dbReference type="PANTHER" id="PTHR24567">
    <property type="entry name" value="CRP FAMILY TRANSCRIPTIONAL REGULATORY PROTEIN"/>
    <property type="match status" value="1"/>
</dbReference>
<dbReference type="Pfam" id="PF00027">
    <property type="entry name" value="cNMP_binding"/>
    <property type="match status" value="2"/>
</dbReference>
<evidence type="ECO:0000313" key="4">
    <source>
        <dbReference type="Proteomes" id="UP001190700"/>
    </source>
</evidence>
<feature type="region of interest" description="Disordered" evidence="1">
    <location>
        <begin position="321"/>
        <end position="340"/>
    </location>
</feature>
<dbReference type="InterPro" id="IPR050397">
    <property type="entry name" value="Env_Response_Regulators"/>
</dbReference>
<dbReference type="GO" id="GO:0003700">
    <property type="term" value="F:DNA-binding transcription factor activity"/>
    <property type="evidence" value="ECO:0007669"/>
    <property type="project" value="TreeGrafter"/>
</dbReference>
<dbReference type="Gene3D" id="2.60.120.10">
    <property type="entry name" value="Jelly Rolls"/>
    <property type="match status" value="2"/>
</dbReference>
<dbReference type="Proteomes" id="UP001190700">
    <property type="component" value="Unassembled WGS sequence"/>
</dbReference>
<dbReference type="PANTHER" id="PTHR24567:SF26">
    <property type="entry name" value="REGULATORY PROTEIN YEIL"/>
    <property type="match status" value="1"/>
</dbReference>
<accession>A0AAE0GGL5</accession>
<keyword evidence="4" id="KW-1185">Reference proteome</keyword>
<protein>
    <recommendedName>
        <fullName evidence="2">Cyclic nucleotide-binding domain-containing protein</fullName>
    </recommendedName>
</protein>
<name>A0AAE0GGL5_9CHLO</name>
<reference evidence="3 4" key="1">
    <citation type="journal article" date="2015" name="Genome Biol. Evol.">
        <title>Comparative Genomics of a Bacterivorous Green Alga Reveals Evolutionary Causalities and Consequences of Phago-Mixotrophic Mode of Nutrition.</title>
        <authorList>
            <person name="Burns J.A."/>
            <person name="Paasch A."/>
            <person name="Narechania A."/>
            <person name="Kim E."/>
        </authorList>
    </citation>
    <scope>NUCLEOTIDE SEQUENCE [LARGE SCALE GENOMIC DNA]</scope>
    <source>
        <strain evidence="3 4">PLY_AMNH</strain>
    </source>
</reference>
<dbReference type="AlphaFoldDB" id="A0AAE0GGL5"/>
<dbReference type="SMART" id="SM00100">
    <property type="entry name" value="cNMP"/>
    <property type="match status" value="2"/>
</dbReference>
<evidence type="ECO:0000256" key="1">
    <source>
        <dbReference type="SAM" id="MobiDB-lite"/>
    </source>
</evidence>
<sequence length="373" mass="39842">MPPTRPSRAVSVSNVEDRGQTLEMLMQAQGASRHFKGFSKEEATELAANVRVVNVQSGNLLMEEGDDATYSGIILSGAADVSQDGRMVETLAPGEVIGEEAIMAGHKRKARVMCASKNATLALITQEALEKITSRNPALGLKLTRMLMEAGVQNLQERIRAKSEHEANNAPSRVLASSLDKQQLKPMVEAVATSPIFKGLTAEELNVVAEKADMATFAQGEQILQAHQKSKHLMIMVKGSVDVTKENSNRSSELKNGEVLDEASFFAGRRCTANIRASADVSCIAISDSAMAEISAQHPALGAKLICNVGQMGIARIEANARSSDKAGSATEQGRQRSRACVRTQTGFGSMAGGAAAALDQWLVRLQQPWING</sequence>
<feature type="domain" description="Cyclic nucleotide-binding" evidence="2">
    <location>
        <begin position="196"/>
        <end position="294"/>
    </location>
</feature>
<dbReference type="PROSITE" id="PS50042">
    <property type="entry name" value="CNMP_BINDING_3"/>
    <property type="match status" value="2"/>
</dbReference>
<dbReference type="CDD" id="cd00038">
    <property type="entry name" value="CAP_ED"/>
    <property type="match status" value="2"/>
</dbReference>
<organism evidence="3 4">
    <name type="scientific">Cymbomonas tetramitiformis</name>
    <dbReference type="NCBI Taxonomy" id="36881"/>
    <lineage>
        <taxon>Eukaryota</taxon>
        <taxon>Viridiplantae</taxon>
        <taxon>Chlorophyta</taxon>
        <taxon>Pyramimonadophyceae</taxon>
        <taxon>Pyramimonadales</taxon>
        <taxon>Pyramimonadaceae</taxon>
        <taxon>Cymbomonas</taxon>
    </lineage>
</organism>
<evidence type="ECO:0000259" key="2">
    <source>
        <dbReference type="PROSITE" id="PS50042"/>
    </source>
</evidence>
<evidence type="ECO:0000313" key="3">
    <source>
        <dbReference type="EMBL" id="KAK3277687.1"/>
    </source>
</evidence>
<gene>
    <name evidence="3" type="ORF">CYMTET_14321</name>
</gene>